<dbReference type="EMBL" id="SNZB01000006">
    <property type="protein sequence ID" value="TDR17555.1"/>
    <property type="molecule type" value="Genomic_DNA"/>
</dbReference>
<dbReference type="Proteomes" id="UP000295724">
    <property type="component" value="Unassembled WGS sequence"/>
</dbReference>
<dbReference type="SUPFAM" id="SSF55248">
    <property type="entry name" value="PCD-like"/>
    <property type="match status" value="1"/>
</dbReference>
<evidence type="ECO:0000313" key="6">
    <source>
        <dbReference type="Proteomes" id="UP000295724"/>
    </source>
</evidence>
<dbReference type="InterPro" id="IPR036428">
    <property type="entry name" value="PCD_sf"/>
</dbReference>
<keyword evidence="6" id="KW-1185">Reference proteome</keyword>
<comment type="catalytic activity">
    <reaction evidence="1 4">
        <text>(4aS,6R)-4a-hydroxy-L-erythro-5,6,7,8-tetrahydrobiopterin = (6R)-L-erythro-6,7-dihydrobiopterin + H2O</text>
        <dbReference type="Rhea" id="RHEA:11920"/>
        <dbReference type="ChEBI" id="CHEBI:15377"/>
        <dbReference type="ChEBI" id="CHEBI:15642"/>
        <dbReference type="ChEBI" id="CHEBI:43120"/>
        <dbReference type="EC" id="4.2.1.96"/>
    </reaction>
</comment>
<comment type="similarity">
    <text evidence="2 4">Belongs to the pterin-4-alpha-carbinolamine dehydratase family.</text>
</comment>
<evidence type="ECO:0000313" key="5">
    <source>
        <dbReference type="EMBL" id="TDR17555.1"/>
    </source>
</evidence>
<reference evidence="5 6" key="1">
    <citation type="submission" date="2019-03" db="EMBL/GenBank/DDBJ databases">
        <title>Genomic Encyclopedia of Type Strains, Phase IV (KMG-IV): sequencing the most valuable type-strain genomes for metagenomic binning, comparative biology and taxonomic classification.</title>
        <authorList>
            <person name="Goeker M."/>
        </authorList>
    </citation>
    <scope>NUCLEOTIDE SEQUENCE [LARGE SCALE GENOMIC DNA]</scope>
    <source>
        <strain evidence="5 6">DSM 25488</strain>
    </source>
</reference>
<dbReference type="RefSeq" id="WP_099018916.1">
    <property type="nucleotide sequence ID" value="NZ_NIHB01000002.1"/>
</dbReference>
<protein>
    <recommendedName>
        <fullName evidence="4">Putative pterin-4-alpha-carbinolamine dehydratase</fullName>
        <shortName evidence="4">PHS</shortName>
        <ecNumber evidence="4">4.2.1.96</ecNumber>
    </recommendedName>
    <alternativeName>
        <fullName evidence="4">4-alpha-hydroxy-tetrahydropterin dehydratase</fullName>
    </alternativeName>
    <alternativeName>
        <fullName evidence="4">Pterin carbinolamine dehydratase</fullName>
        <shortName evidence="4">PCD</shortName>
    </alternativeName>
</protein>
<dbReference type="PANTHER" id="PTHR12599:SF0">
    <property type="entry name" value="PTERIN-4-ALPHA-CARBINOLAMINE DEHYDRATASE"/>
    <property type="match status" value="1"/>
</dbReference>
<evidence type="ECO:0000256" key="4">
    <source>
        <dbReference type="HAMAP-Rule" id="MF_00434"/>
    </source>
</evidence>
<sequence>MNNSDTLETQCQPCQGGMNALSQDQIKSYMQTINPAWQYLPEAVSIKRSFNFKNFSKTMFFVNAVAAMADQQGHHPDVEFGYNYCRVRLTTHEAKGLTTNDFICAKKVDGLV</sequence>
<dbReference type="AlphaFoldDB" id="A0A4R6XDZ5"/>
<dbReference type="Pfam" id="PF01329">
    <property type="entry name" value="Pterin_4a"/>
    <property type="match status" value="1"/>
</dbReference>
<dbReference type="GO" id="GO:0006729">
    <property type="term" value="P:tetrahydrobiopterin biosynthetic process"/>
    <property type="evidence" value="ECO:0007669"/>
    <property type="project" value="InterPro"/>
</dbReference>
<comment type="caution">
    <text evidence="5">The sequence shown here is derived from an EMBL/GenBank/DDBJ whole genome shotgun (WGS) entry which is preliminary data.</text>
</comment>
<dbReference type="InterPro" id="IPR001533">
    <property type="entry name" value="Pterin_deHydtase"/>
</dbReference>
<evidence type="ECO:0000256" key="2">
    <source>
        <dbReference type="ARBA" id="ARBA00006472"/>
    </source>
</evidence>
<dbReference type="PANTHER" id="PTHR12599">
    <property type="entry name" value="PTERIN-4-ALPHA-CARBINOLAMINE DEHYDRATASE"/>
    <property type="match status" value="1"/>
</dbReference>
<name>A0A4R6XDZ5_9GAMM</name>
<proteinExistence type="inferred from homology"/>
<dbReference type="EC" id="4.2.1.96" evidence="4"/>
<dbReference type="Gene3D" id="3.30.1360.20">
    <property type="entry name" value="Transcriptional coactivator/pterin dehydratase"/>
    <property type="match status" value="1"/>
</dbReference>
<evidence type="ECO:0000256" key="3">
    <source>
        <dbReference type="ARBA" id="ARBA00023239"/>
    </source>
</evidence>
<keyword evidence="3 4" id="KW-0456">Lyase</keyword>
<dbReference type="CDD" id="cd00913">
    <property type="entry name" value="PCD_DCoH_subfamily_a"/>
    <property type="match status" value="1"/>
</dbReference>
<accession>A0A4R6XDZ5</accession>
<dbReference type="OrthoDB" id="5294615at2"/>
<organism evidence="5 6">
    <name type="scientific">Marinicella litoralis</name>
    <dbReference type="NCBI Taxonomy" id="644220"/>
    <lineage>
        <taxon>Bacteria</taxon>
        <taxon>Pseudomonadati</taxon>
        <taxon>Pseudomonadota</taxon>
        <taxon>Gammaproteobacteria</taxon>
        <taxon>Lysobacterales</taxon>
        <taxon>Marinicellaceae</taxon>
        <taxon>Marinicella</taxon>
    </lineage>
</organism>
<dbReference type="GO" id="GO:0008124">
    <property type="term" value="F:4-alpha-hydroxytetrahydrobiopterin dehydratase activity"/>
    <property type="evidence" value="ECO:0007669"/>
    <property type="project" value="UniProtKB-UniRule"/>
</dbReference>
<dbReference type="HAMAP" id="MF_00434">
    <property type="entry name" value="Pterin_4_alpha"/>
    <property type="match status" value="1"/>
</dbReference>
<evidence type="ECO:0000256" key="1">
    <source>
        <dbReference type="ARBA" id="ARBA00001554"/>
    </source>
</evidence>
<gene>
    <name evidence="5" type="ORF">C8D91_2614</name>
</gene>